<dbReference type="InterPro" id="IPR036596">
    <property type="entry name" value="Cyt-C_aa3_sf"/>
</dbReference>
<evidence type="ECO:0000313" key="3">
    <source>
        <dbReference type="EMBL" id="SIT81596.1"/>
    </source>
</evidence>
<protein>
    <submittedName>
        <fullName evidence="3">Aa3 type cytochrome c oxidase subunit IV</fullName>
    </submittedName>
</protein>
<evidence type="ECO:0000313" key="4">
    <source>
        <dbReference type="Proteomes" id="UP000192455"/>
    </source>
</evidence>
<dbReference type="AlphaFoldDB" id="A0A1R3WVD4"/>
<sequence length="36" mass="4211">MDIIEQERTFRGFVKWVVWSIILTALLLIFLAVFAA</sequence>
<reference evidence="3 4" key="1">
    <citation type="submission" date="2017-01" db="EMBL/GenBank/DDBJ databases">
        <authorList>
            <person name="Mah S.A."/>
            <person name="Swanson W.J."/>
            <person name="Moy G.W."/>
            <person name="Vacquier V.D."/>
        </authorList>
    </citation>
    <scope>NUCLEOTIDE SEQUENCE [LARGE SCALE GENOMIC DNA]</scope>
    <source>
        <strain evidence="3 4">DSM 21219</strain>
    </source>
</reference>
<dbReference type="EMBL" id="FTPS01000001">
    <property type="protein sequence ID" value="SIT81596.1"/>
    <property type="molecule type" value="Genomic_DNA"/>
</dbReference>
<evidence type="ECO:0000256" key="1">
    <source>
        <dbReference type="SAM" id="Phobius"/>
    </source>
</evidence>
<dbReference type="Proteomes" id="UP000192455">
    <property type="component" value="Unassembled WGS sequence"/>
</dbReference>
<dbReference type="InterPro" id="IPR012422">
    <property type="entry name" value="Cyt_c_oxidase_su4_bac-aa3"/>
</dbReference>
<dbReference type="Pfam" id="PF07835">
    <property type="entry name" value="COX4_pro_2"/>
    <property type="match status" value="1"/>
</dbReference>
<gene>
    <name evidence="3" type="ORF">SAMN05421849_1507</name>
</gene>
<evidence type="ECO:0000259" key="2">
    <source>
        <dbReference type="Pfam" id="PF07835"/>
    </source>
</evidence>
<feature type="transmembrane region" description="Helical" evidence="1">
    <location>
        <begin position="12"/>
        <end position="35"/>
    </location>
</feature>
<dbReference type="SUPFAM" id="SSF81469">
    <property type="entry name" value="Bacterial aa3 type cytochrome c oxidase subunit IV"/>
    <property type="match status" value="1"/>
</dbReference>
<keyword evidence="1" id="KW-0812">Transmembrane</keyword>
<dbReference type="Gene3D" id="1.20.5.160">
    <property type="entry name" value="Bacterial aa3 type cytochrome c oxidase subunit IV"/>
    <property type="match status" value="1"/>
</dbReference>
<feature type="domain" description="Cytochrome c oxidase subunit IV bacterial aa3 type" evidence="2">
    <location>
        <begin position="1"/>
        <end position="34"/>
    </location>
</feature>
<keyword evidence="4" id="KW-1185">Reference proteome</keyword>
<name>A0A1R3WVD4_9RHOB</name>
<proteinExistence type="predicted"/>
<accession>A0A1R3WVD4</accession>
<organism evidence="3 4">
    <name type="scientific">Pontibaca methylaminivorans</name>
    <dbReference type="NCBI Taxonomy" id="515897"/>
    <lineage>
        <taxon>Bacteria</taxon>
        <taxon>Pseudomonadati</taxon>
        <taxon>Pseudomonadota</taxon>
        <taxon>Alphaproteobacteria</taxon>
        <taxon>Rhodobacterales</taxon>
        <taxon>Roseobacteraceae</taxon>
        <taxon>Pontibaca</taxon>
    </lineage>
</organism>
<keyword evidence="1" id="KW-1133">Transmembrane helix</keyword>
<keyword evidence="1" id="KW-0472">Membrane</keyword>
<dbReference type="STRING" id="515897.SAMN05421849_1507"/>